<sequence length="99" mass="11082">MPETATALRIAPLPLGAKPPWDLKFDPWKVKKSKMNVKTGTTSFHQVIHWLKRPRNLMPNTLRVKKKSINAMAQATPVPLSLVPLPSADTRLIPAHRST</sequence>
<dbReference type="AlphaFoldDB" id="A0A4D4N7D1"/>
<protein>
    <submittedName>
        <fullName evidence="1">Uncharacterized protein</fullName>
    </submittedName>
</protein>
<evidence type="ECO:0000313" key="2">
    <source>
        <dbReference type="Proteomes" id="UP000299211"/>
    </source>
</evidence>
<dbReference type="EMBL" id="BJHY01000003">
    <property type="protein sequence ID" value="GDY80492.1"/>
    <property type="molecule type" value="Genomic_DNA"/>
</dbReference>
<dbReference type="Proteomes" id="UP000299211">
    <property type="component" value="Unassembled WGS sequence"/>
</dbReference>
<proteinExistence type="predicted"/>
<evidence type="ECO:0000313" key="1">
    <source>
        <dbReference type="EMBL" id="GDY80492.1"/>
    </source>
</evidence>
<organism evidence="1 2">
    <name type="scientific">Streptomyces avermitilis</name>
    <dbReference type="NCBI Taxonomy" id="33903"/>
    <lineage>
        <taxon>Bacteria</taxon>
        <taxon>Bacillati</taxon>
        <taxon>Actinomycetota</taxon>
        <taxon>Actinomycetes</taxon>
        <taxon>Kitasatosporales</taxon>
        <taxon>Streptomycetaceae</taxon>
        <taxon>Streptomyces</taxon>
    </lineage>
</organism>
<name>A0A4D4N7D1_STRAX</name>
<reference evidence="1 2" key="1">
    <citation type="submission" date="2019-04" db="EMBL/GenBank/DDBJ databases">
        <title>Draft genome sequences of Streptomyces avermitilis ATCC 31267.</title>
        <authorList>
            <person name="Komaki H."/>
            <person name="Tamura T."/>
            <person name="Hosoyama A."/>
        </authorList>
    </citation>
    <scope>NUCLEOTIDE SEQUENCE [LARGE SCALE GENOMIC DNA]</scope>
    <source>
        <strain evidence="1 2">ATCC 31267</strain>
    </source>
</reference>
<accession>A0A4D4N7D1</accession>
<comment type="caution">
    <text evidence="1">The sequence shown here is derived from an EMBL/GenBank/DDBJ whole genome shotgun (WGS) entry which is preliminary data.</text>
</comment>
<gene>
    <name evidence="1" type="ORF">SAV31267_099770</name>
</gene>